<dbReference type="InterPro" id="IPR025885">
    <property type="entry name" value="PapC_N"/>
</dbReference>
<dbReference type="InterPro" id="IPR000015">
    <property type="entry name" value="Fimb_usher"/>
</dbReference>
<evidence type="ECO:0000256" key="5">
    <source>
        <dbReference type="ARBA" id="ARBA00022692"/>
    </source>
</evidence>
<dbReference type="GO" id="GO:0009297">
    <property type="term" value="P:pilus assembly"/>
    <property type="evidence" value="ECO:0007669"/>
    <property type="project" value="InterPro"/>
</dbReference>
<dbReference type="InterPro" id="IPR025949">
    <property type="entry name" value="PapC-like_C"/>
</dbReference>
<evidence type="ECO:0000313" key="12">
    <source>
        <dbReference type="Proteomes" id="UP000193558"/>
    </source>
</evidence>
<evidence type="ECO:0000256" key="6">
    <source>
        <dbReference type="ARBA" id="ARBA00022729"/>
    </source>
</evidence>
<dbReference type="InterPro" id="IPR042186">
    <property type="entry name" value="FimD_plug_dom"/>
</dbReference>
<dbReference type="Proteomes" id="UP000193558">
    <property type="component" value="Unassembled WGS sequence"/>
</dbReference>
<dbReference type="Gene3D" id="2.60.40.2070">
    <property type="match status" value="1"/>
</dbReference>
<evidence type="ECO:0000259" key="10">
    <source>
        <dbReference type="Pfam" id="PF13954"/>
    </source>
</evidence>
<keyword evidence="3" id="KW-0813">Transport</keyword>
<dbReference type="Pfam" id="PF00577">
    <property type="entry name" value="Usher"/>
    <property type="match status" value="1"/>
</dbReference>
<comment type="similarity">
    <text evidence="2">Belongs to the fimbrial export usher family.</text>
</comment>
<comment type="caution">
    <text evidence="11">The sequence shown here is derived from an EMBL/GenBank/DDBJ whole genome shotgun (WGS) entry which is preliminary data.</text>
</comment>
<dbReference type="Gene3D" id="3.10.20.410">
    <property type="match status" value="1"/>
</dbReference>
<dbReference type="InterPro" id="IPR043142">
    <property type="entry name" value="PapC-like_C_sf"/>
</dbReference>
<evidence type="ECO:0000256" key="7">
    <source>
        <dbReference type="ARBA" id="ARBA00023136"/>
    </source>
</evidence>
<dbReference type="InterPro" id="IPR037224">
    <property type="entry name" value="PapC_N_sf"/>
</dbReference>
<dbReference type="EMBL" id="MLFR01000011">
    <property type="protein sequence ID" value="ORM69128.1"/>
    <property type="molecule type" value="Genomic_DNA"/>
</dbReference>
<sequence length="822" mass="90502">MLSIITLGVIFLAVFAKTSMASTKVQFNTDVLDLKDRSNIDLSQFSRKGFILPGSYTLAININASTLPERVIYFYPSEQDKNETLSCISPEIIPLIGLKEAALSRLKWWHNGECLDFQSLNGVTSRTDLGKSTLFISIPQAYLEYSSPTWDPPARWEEGISGLLFDYNVNAQNVSQKVQGAKSGTNVSGNGTTGANFDAWRFRADWQARHDRRDTGAQSPTRWDWSRFYGYRALRRIGAKLTAGEDYLNSNLFDSFRYTGLNLMSDDNMLPPNLRGYAPEISGVAKNNAKVIISQQGRIIKEVQIPAGPYRIQDLDSAVSGNLDVRVEEQDGEVHQFQVNTATIPYLTRPGQFRYKTTVGKPSDFAHNIEGPLFAAGEFAWGISNGWSLYSGGIGGGDYHALSLGIGRDLLALGALSTDVTTSAAKFAHQETQRGNAWRISYAKRFDQLGSQVTFAGYRFSDSGFRSMGEYVNTFKGETNSGRNKEMYTLSLNQQFESLNLTTYLNYNHQTYWNQDANHRYDFSLSRSVDFAKFKNVNLSLTAYRNKFNQMSDSGMYMSLSLPWGQSGTASYNGSYAKGNTLNNVSYYRRVSDTDSYQINGGIASTGTDLGGYYTHKSTYAQFNTSASYRAGQYQALGLSLQGGATITPQGGALHSASLAGGTRMLVDTEDVAGVPFSGIGHSVKTNQFGKAIIADVSSYYRNSVRINVDKLDDNMEALKSVAQGTFTEGAIGYRRFNVISGEKSMATVRLADGSPPPFGASVFNKKNQETGIINDGGSVYLSGIQPGESMTLRWNDEDQCRINLPQQIPANMSANLSLSCT</sequence>
<dbReference type="GO" id="GO:0009279">
    <property type="term" value="C:cell outer membrane"/>
    <property type="evidence" value="ECO:0007669"/>
    <property type="project" value="UniProtKB-SubCell"/>
</dbReference>
<keyword evidence="5" id="KW-0812">Transmembrane</keyword>
<gene>
    <name evidence="11" type="ORF">HA51_12115</name>
</gene>
<keyword evidence="7" id="KW-0472">Membrane</keyword>
<keyword evidence="4" id="KW-1134">Transmembrane beta strand</keyword>
<evidence type="ECO:0000256" key="4">
    <source>
        <dbReference type="ARBA" id="ARBA00022452"/>
    </source>
</evidence>
<accession>A0A1X1CXF2</accession>
<evidence type="ECO:0000256" key="3">
    <source>
        <dbReference type="ARBA" id="ARBA00022448"/>
    </source>
</evidence>
<evidence type="ECO:0000256" key="8">
    <source>
        <dbReference type="ARBA" id="ARBA00023237"/>
    </source>
</evidence>
<dbReference type="PANTHER" id="PTHR30451">
    <property type="entry name" value="OUTER MEMBRANE USHER PROTEIN"/>
    <property type="match status" value="1"/>
</dbReference>
<dbReference type="NCBIfam" id="NF011812">
    <property type="entry name" value="PRK15284.1"/>
    <property type="match status" value="1"/>
</dbReference>
<reference evidence="11 12" key="1">
    <citation type="journal article" date="2017" name="Antonie Van Leeuwenhoek">
        <title>Phylogenomic resolution of the bacterial genus Pantoea and its relationship with Erwinia and Tatumella.</title>
        <authorList>
            <person name="Palmer M."/>
            <person name="Steenkamp E.T."/>
            <person name="Coetzee M.P."/>
            <person name="Chan W.Y."/>
            <person name="van Zyl E."/>
            <person name="De Maayer P."/>
            <person name="Coutinho T.A."/>
            <person name="Blom J."/>
            <person name="Smits T.H."/>
            <person name="Duffy B."/>
            <person name="Venter S.N."/>
        </authorList>
    </citation>
    <scope>NUCLEOTIDE SEQUENCE [LARGE SCALE GENOMIC DNA]</scope>
    <source>
        <strain evidence="11 12">LMG 26275</strain>
    </source>
</reference>
<dbReference type="PANTHER" id="PTHR30451:SF10">
    <property type="entry name" value="OUTER MEMBRANE USHER PROTEIN YFCU-RELATED"/>
    <property type="match status" value="1"/>
</dbReference>
<dbReference type="AlphaFoldDB" id="A0A1X1CXF2"/>
<feature type="domain" description="PapC-like C-terminal" evidence="9">
    <location>
        <begin position="747"/>
        <end position="805"/>
    </location>
</feature>
<dbReference type="SUPFAM" id="SSF141729">
    <property type="entry name" value="FimD N-terminal domain-like"/>
    <property type="match status" value="1"/>
</dbReference>
<evidence type="ECO:0000256" key="2">
    <source>
        <dbReference type="ARBA" id="ARBA00008064"/>
    </source>
</evidence>
<dbReference type="Gene3D" id="2.60.40.2610">
    <property type="entry name" value="Outer membrane usher protein FimD, plug domain"/>
    <property type="match status" value="1"/>
</dbReference>
<evidence type="ECO:0000256" key="1">
    <source>
        <dbReference type="ARBA" id="ARBA00004571"/>
    </source>
</evidence>
<dbReference type="Gene3D" id="2.60.40.3110">
    <property type="match status" value="1"/>
</dbReference>
<organism evidence="11 12">
    <name type="scientific">Pantoea rwandensis</name>
    <dbReference type="NCBI Taxonomy" id="1076550"/>
    <lineage>
        <taxon>Bacteria</taxon>
        <taxon>Pseudomonadati</taxon>
        <taxon>Pseudomonadota</taxon>
        <taxon>Gammaproteobacteria</taxon>
        <taxon>Enterobacterales</taxon>
        <taxon>Erwiniaceae</taxon>
        <taxon>Pantoea</taxon>
    </lineage>
</organism>
<protein>
    <submittedName>
        <fullName evidence="11">Fimbrial assembly protein</fullName>
    </submittedName>
</protein>
<dbReference type="Pfam" id="PF13954">
    <property type="entry name" value="PapC_N"/>
    <property type="match status" value="1"/>
</dbReference>
<evidence type="ECO:0000259" key="9">
    <source>
        <dbReference type="Pfam" id="PF13953"/>
    </source>
</evidence>
<name>A0A1X1CXF2_9GAMM</name>
<comment type="subcellular location">
    <subcellularLocation>
        <location evidence="1">Cell outer membrane</location>
        <topology evidence="1">Multi-pass membrane protein</topology>
    </subcellularLocation>
</comment>
<keyword evidence="6" id="KW-0732">Signal</keyword>
<feature type="domain" description="PapC N-terminal" evidence="10">
    <location>
        <begin position="26"/>
        <end position="171"/>
    </location>
</feature>
<evidence type="ECO:0000313" key="11">
    <source>
        <dbReference type="EMBL" id="ORM69128.1"/>
    </source>
</evidence>
<keyword evidence="8" id="KW-0998">Cell outer membrane</keyword>
<proteinExistence type="inferred from homology"/>
<dbReference type="GO" id="GO:0015473">
    <property type="term" value="F:fimbrial usher porin activity"/>
    <property type="evidence" value="ECO:0007669"/>
    <property type="project" value="InterPro"/>
</dbReference>
<dbReference type="Pfam" id="PF13953">
    <property type="entry name" value="PapC_C"/>
    <property type="match status" value="1"/>
</dbReference>